<gene>
    <name evidence="1" type="ORF">JWV37_06705</name>
</gene>
<reference evidence="2" key="1">
    <citation type="submission" date="2021-02" db="EMBL/GenBank/DDBJ databases">
        <title>Sulfurospirillum tamanensis sp. nov.</title>
        <authorList>
            <person name="Merkel A.Y."/>
        </authorList>
    </citation>
    <scope>NUCLEOTIDE SEQUENCE [LARGE SCALE GENOMIC DNA]</scope>
    <source>
        <strain evidence="2">T05b</strain>
    </source>
</reference>
<comment type="caution">
    <text evidence="1">The sequence shown here is derived from an EMBL/GenBank/DDBJ whole genome shotgun (WGS) entry which is preliminary data.</text>
</comment>
<evidence type="ECO:0000313" key="2">
    <source>
        <dbReference type="Proteomes" id="UP000703590"/>
    </source>
</evidence>
<evidence type="ECO:0008006" key="3">
    <source>
        <dbReference type="Google" id="ProtNLM"/>
    </source>
</evidence>
<accession>A0ABS2WSV6</accession>
<proteinExistence type="predicted"/>
<dbReference type="EMBL" id="JAFHKK010000012">
    <property type="protein sequence ID" value="MBN2964463.1"/>
    <property type="molecule type" value="Genomic_DNA"/>
</dbReference>
<dbReference type="InterPro" id="IPR011051">
    <property type="entry name" value="RmlC_Cupin_sf"/>
</dbReference>
<dbReference type="Proteomes" id="UP000703590">
    <property type="component" value="Unassembled WGS sequence"/>
</dbReference>
<dbReference type="SUPFAM" id="SSF51182">
    <property type="entry name" value="RmlC-like cupins"/>
    <property type="match status" value="1"/>
</dbReference>
<evidence type="ECO:0000313" key="1">
    <source>
        <dbReference type="EMBL" id="MBN2964463.1"/>
    </source>
</evidence>
<keyword evidence="2" id="KW-1185">Reference proteome</keyword>
<name>A0ABS2WSV6_9BACT</name>
<organism evidence="1 2">
    <name type="scientific">Sulfurospirillum tamanense</name>
    <dbReference type="NCBI Taxonomy" id="2813362"/>
    <lineage>
        <taxon>Bacteria</taxon>
        <taxon>Pseudomonadati</taxon>
        <taxon>Campylobacterota</taxon>
        <taxon>Epsilonproteobacteria</taxon>
        <taxon>Campylobacterales</taxon>
        <taxon>Sulfurospirillaceae</taxon>
        <taxon>Sulfurospirillum</taxon>
    </lineage>
</organism>
<reference evidence="1 2" key="2">
    <citation type="submission" date="2021-02" db="EMBL/GenBank/DDBJ databases">
        <title>Sulfurospirillum tamanensis sp. nov.</title>
        <authorList>
            <person name="Frolova A."/>
            <person name="Merkel A."/>
            <person name="Slobodkin A."/>
        </authorList>
    </citation>
    <scope>NUCLEOTIDE SEQUENCE [LARGE SCALE GENOMIC DNA]</scope>
    <source>
        <strain evidence="1 2">T05b</strain>
    </source>
</reference>
<dbReference type="RefSeq" id="WP_205459014.1">
    <property type="nucleotide sequence ID" value="NZ_JAFHKK010000012.1"/>
</dbReference>
<sequence length="143" mass="16498">MIKTIIHNTQQLAIIIKNRYQKDGVEFFTPSDYSQQLAYMSHKKGKKIDAHIHNRVSRDVYLTQEVLVIRKGKLRVDFYSQEKAYLESVVLESGDVILLASGGHGFEVLEDLEMIEIKQGPYLGDEDKTRFEHVSSDKLDIKQ</sequence>
<reference evidence="1 2" key="3">
    <citation type="submission" date="2021-02" db="EMBL/GenBank/DDBJ databases">
        <authorList>
            <person name="Merkel A.Y."/>
        </authorList>
    </citation>
    <scope>NUCLEOTIDE SEQUENCE [LARGE SCALE GENOMIC DNA]</scope>
    <source>
        <strain evidence="1 2">T05b</strain>
    </source>
</reference>
<protein>
    <recommendedName>
        <fullName evidence="3">Mannose-6-phosphate isomerase, cupin superfamily</fullName>
    </recommendedName>
</protein>